<feature type="transmembrane region" description="Helical" evidence="7">
    <location>
        <begin position="282"/>
        <end position="301"/>
    </location>
</feature>
<evidence type="ECO:0000256" key="3">
    <source>
        <dbReference type="ARBA" id="ARBA00022475"/>
    </source>
</evidence>
<reference evidence="9" key="1">
    <citation type="journal article" date="2014" name="Environ. Microbiol.">
        <title>Comparative genomics of the marine bacterial genus Glaciecola reveals the high degree of genomic diversity and genomic characteristic for cold adaptation.</title>
        <authorList>
            <person name="Qin Q.L."/>
            <person name="Xie B.B."/>
            <person name="Yu Y."/>
            <person name="Shu Y.L."/>
            <person name="Rong J.C."/>
            <person name="Zhang Y.J."/>
            <person name="Zhao D.L."/>
            <person name="Chen X.L."/>
            <person name="Zhang X.Y."/>
            <person name="Chen B."/>
            <person name="Zhou B.C."/>
            <person name="Zhang Y.Z."/>
        </authorList>
    </citation>
    <scope>NUCLEOTIDE SEQUENCE [LARGE SCALE GENOMIC DNA]</scope>
    <source>
        <strain evidence="9">LMG 21857</strain>
    </source>
</reference>
<feature type="transmembrane region" description="Helical" evidence="7">
    <location>
        <begin position="42"/>
        <end position="60"/>
    </location>
</feature>
<dbReference type="InterPro" id="IPR050833">
    <property type="entry name" value="Poly_Biosynth_Transport"/>
</dbReference>
<feature type="transmembrane region" description="Helical" evidence="7">
    <location>
        <begin position="171"/>
        <end position="191"/>
    </location>
</feature>
<dbReference type="Pfam" id="PF13440">
    <property type="entry name" value="Polysacc_synt_3"/>
    <property type="match status" value="1"/>
</dbReference>
<evidence type="ECO:0000256" key="6">
    <source>
        <dbReference type="ARBA" id="ARBA00023136"/>
    </source>
</evidence>
<keyword evidence="5 7" id="KW-1133">Transmembrane helix</keyword>
<proteinExistence type="inferred from homology"/>
<dbReference type="PANTHER" id="PTHR30250:SF10">
    <property type="entry name" value="LIPOPOLYSACCHARIDE BIOSYNTHESIS PROTEIN WZXC"/>
    <property type="match status" value="1"/>
</dbReference>
<comment type="caution">
    <text evidence="8">The sequence shown here is derived from an EMBL/GenBank/DDBJ whole genome shotgun (WGS) entry which is preliminary data.</text>
</comment>
<dbReference type="EMBL" id="BAER01000011">
    <property type="protein sequence ID" value="GAC31077.1"/>
    <property type="molecule type" value="Genomic_DNA"/>
</dbReference>
<dbReference type="RefSeq" id="WP_007102885.1">
    <property type="nucleotide sequence ID" value="NZ_BAER01000011.1"/>
</dbReference>
<feature type="transmembrane region" description="Helical" evidence="7">
    <location>
        <begin position="440"/>
        <end position="461"/>
    </location>
</feature>
<dbReference type="OrthoDB" id="8538786at2"/>
<name>K6ZL69_9ALTE</name>
<protein>
    <submittedName>
        <fullName evidence="8">Polysaccharide transporter, PST family</fullName>
    </submittedName>
</protein>
<evidence type="ECO:0000256" key="4">
    <source>
        <dbReference type="ARBA" id="ARBA00022692"/>
    </source>
</evidence>
<dbReference type="PANTHER" id="PTHR30250">
    <property type="entry name" value="PST FAMILY PREDICTED COLANIC ACID TRANSPORTER"/>
    <property type="match status" value="1"/>
</dbReference>
<evidence type="ECO:0000256" key="1">
    <source>
        <dbReference type="ARBA" id="ARBA00004651"/>
    </source>
</evidence>
<evidence type="ECO:0000313" key="8">
    <source>
        <dbReference type="EMBL" id="GAC31077.1"/>
    </source>
</evidence>
<comment type="similarity">
    <text evidence="2">Belongs to the polysaccharide synthase family.</text>
</comment>
<evidence type="ECO:0000256" key="5">
    <source>
        <dbReference type="ARBA" id="ARBA00022989"/>
    </source>
</evidence>
<evidence type="ECO:0000256" key="7">
    <source>
        <dbReference type="SAM" id="Phobius"/>
    </source>
</evidence>
<feature type="transmembrane region" description="Helical" evidence="7">
    <location>
        <begin position="352"/>
        <end position="372"/>
    </location>
</feature>
<organism evidence="8 9">
    <name type="scientific">Paraglaciecola polaris LMG 21857</name>
    <dbReference type="NCBI Taxonomy" id="1129793"/>
    <lineage>
        <taxon>Bacteria</taxon>
        <taxon>Pseudomonadati</taxon>
        <taxon>Pseudomonadota</taxon>
        <taxon>Gammaproteobacteria</taxon>
        <taxon>Alteromonadales</taxon>
        <taxon>Alteromonadaceae</taxon>
        <taxon>Paraglaciecola</taxon>
    </lineage>
</organism>
<dbReference type="STRING" id="1129793.GPLA_0156"/>
<comment type="subcellular location">
    <subcellularLocation>
        <location evidence="1">Cell membrane</location>
        <topology evidence="1">Multi-pass membrane protein</topology>
    </subcellularLocation>
</comment>
<accession>K6ZL69</accession>
<evidence type="ECO:0000256" key="2">
    <source>
        <dbReference type="ARBA" id="ARBA00007430"/>
    </source>
</evidence>
<keyword evidence="4 7" id="KW-0812">Transmembrane</keyword>
<keyword evidence="9" id="KW-1185">Reference proteome</keyword>
<dbReference type="Proteomes" id="UP000006322">
    <property type="component" value="Unassembled WGS sequence"/>
</dbReference>
<feature type="transmembrane region" description="Helical" evidence="7">
    <location>
        <begin position="81"/>
        <end position="103"/>
    </location>
</feature>
<evidence type="ECO:0000313" key="9">
    <source>
        <dbReference type="Proteomes" id="UP000006322"/>
    </source>
</evidence>
<feature type="transmembrane region" description="Helical" evidence="7">
    <location>
        <begin position="321"/>
        <end position="340"/>
    </location>
</feature>
<feature type="transmembrane region" description="Helical" evidence="7">
    <location>
        <begin position="19"/>
        <end position="36"/>
    </location>
</feature>
<feature type="transmembrane region" description="Helical" evidence="7">
    <location>
        <begin position="115"/>
        <end position="135"/>
    </location>
</feature>
<sequence>MSLTAKTVNSIIYTGSTKLVQRGLGVISMLILARILTPEDFGIVSICTLAVFLFNSLGDVGAKQYIIRIQDIDDDILNTAWTLNIGIKLSLWLFFITFSSNIASFLGKPEIETPLRFLSLILVFGCLGNPGVWIMSRNLNYKPLFKIDVTSKILSFITVLIIVYFERTYWAMLIGVVLSYLLPCIFSHFICSHKPRFKLVNISQQMKFSQWVVANSIVGYARGEGDSVLVAKYFNLEMIGIYSMFKNLSSMPLTQLIAPATDPLLATFSTTIREKNFQAYQLNIVLLMLLSLVIPLTTLMVYFNQEIVLLFLGDKWGRHAYIFSILAFMMVPGVIFKVLSEYILAEGGYKPIVYYQSCMTVLTIGILYTIIGSDLEEFAITRVLIAVFSLFIFTSYFQVRYGFFKLADLILFMLPIIASSLALLTITAFESDSIHWLAKLILGCLIFFIIYSIALLGLIFLNKRRYECVLFLSYIAGVKRFLKI</sequence>
<keyword evidence="3" id="KW-1003">Cell membrane</keyword>
<dbReference type="GO" id="GO:0005886">
    <property type="term" value="C:plasma membrane"/>
    <property type="evidence" value="ECO:0007669"/>
    <property type="project" value="UniProtKB-SubCell"/>
</dbReference>
<feature type="transmembrane region" description="Helical" evidence="7">
    <location>
        <begin position="409"/>
        <end position="428"/>
    </location>
</feature>
<gene>
    <name evidence="8" type="ORF">GPLA_0156</name>
</gene>
<keyword evidence="6 7" id="KW-0472">Membrane</keyword>
<feature type="transmembrane region" description="Helical" evidence="7">
    <location>
        <begin position="378"/>
        <end position="397"/>
    </location>
</feature>
<feature type="transmembrane region" description="Helical" evidence="7">
    <location>
        <begin position="147"/>
        <end position="165"/>
    </location>
</feature>
<dbReference type="AlphaFoldDB" id="K6ZL69"/>